<dbReference type="PROSITE" id="PS50966">
    <property type="entry name" value="ZF_SWIM"/>
    <property type="match status" value="1"/>
</dbReference>
<keyword evidence="1" id="KW-0863">Zinc-finger</keyword>
<evidence type="ECO:0000259" key="3">
    <source>
        <dbReference type="PROSITE" id="PS50966"/>
    </source>
</evidence>
<dbReference type="InterPro" id="IPR007527">
    <property type="entry name" value="Znf_SWIM"/>
</dbReference>
<dbReference type="GO" id="GO:0006355">
    <property type="term" value="P:regulation of DNA-templated transcription"/>
    <property type="evidence" value="ECO:0007669"/>
    <property type="project" value="InterPro"/>
</dbReference>
<dbReference type="Proteomes" id="UP000663852">
    <property type="component" value="Unassembled WGS sequence"/>
</dbReference>
<dbReference type="GO" id="GO:0008270">
    <property type="term" value="F:zinc ion binding"/>
    <property type="evidence" value="ECO:0007669"/>
    <property type="project" value="UniProtKB-KW"/>
</dbReference>
<gene>
    <name evidence="5" type="ORF">EDS130_LOCUS42837</name>
    <name evidence="4" type="ORF">XAT740_LOCUS27357</name>
</gene>
<comment type="caution">
    <text evidence="4">The sequence shown here is derived from an EMBL/GenBank/DDBJ whole genome shotgun (WGS) entry which is preliminary data.</text>
</comment>
<sequence length="617" mass="71361">MATTTETIEVPSYVSDEENIDDSVYAEHKKRAAKKSRIWIKEKTFNNAGEAEHAITEEGGWSEFYTNTTDEGKKTIFRCNKVKLRGKQCDAGIYLLFNSANEEVILFRDKSDHTHDLIQQNSTKIPNDIKMVIKEFYDLKLKPKAIIEALYERGITAPSIRQLNNFLRTLKTERFGSTKISLGEIEDWCIQSSKTIPDSDDTGFVVSYEIIYDDDNNNSVEDGDHDDDNGNKFRFFVSTKRLLRIASMSKKIHADATYKLNWQGFPVLVVGTTDLDRHFHSFGVAVCSNEKTQDFTFIFQALQDGVKKLDLPEIDPDVLIADGSDAIRNGFEAVFGEKYTVMCWAHMRRKVVKKIEAMVEEIDRDDLIEDVEALQLAQGERIFTKASILFIKKWKKKQPTFVEYFENEWLASHNGWYEGVQHLTPSTNNALEATNRVIKDENTFRERLPLSRFKVLTFEIVEKWSKLYERNLKQFYDKPTVTLDIWTKSYQWAKLNKSILSNKLDDAMEYYVPAGEEVSISINAIDIVKKMKWYSFDQYKTKAFSIWRVVLPMDGTKWLDSQCNCPAFFKKFMCKHIVGLAIRLNYCKPPPAAKSVKFGEKRRRGRPSKAKKALLIQ</sequence>
<protein>
    <recommendedName>
        <fullName evidence="3">SWIM-type domain-containing protein</fullName>
    </recommendedName>
</protein>
<accession>A0A815BUZ6</accession>
<dbReference type="Proteomes" id="UP000663828">
    <property type="component" value="Unassembled WGS sequence"/>
</dbReference>
<dbReference type="InterPro" id="IPR031052">
    <property type="entry name" value="FHY3/FAR1"/>
</dbReference>
<evidence type="ECO:0000256" key="2">
    <source>
        <dbReference type="SAM" id="MobiDB-lite"/>
    </source>
</evidence>
<dbReference type="AlphaFoldDB" id="A0A815BUZ6"/>
<dbReference type="OrthoDB" id="119028at2759"/>
<dbReference type="Pfam" id="PF04434">
    <property type="entry name" value="SWIM"/>
    <property type="match status" value="1"/>
</dbReference>
<evidence type="ECO:0000256" key="1">
    <source>
        <dbReference type="PROSITE-ProRule" id="PRU00325"/>
    </source>
</evidence>
<name>A0A815BUZ6_ADIRI</name>
<organism evidence="4 6">
    <name type="scientific">Adineta ricciae</name>
    <name type="common">Rotifer</name>
    <dbReference type="NCBI Taxonomy" id="249248"/>
    <lineage>
        <taxon>Eukaryota</taxon>
        <taxon>Metazoa</taxon>
        <taxon>Spiralia</taxon>
        <taxon>Gnathifera</taxon>
        <taxon>Rotifera</taxon>
        <taxon>Eurotatoria</taxon>
        <taxon>Bdelloidea</taxon>
        <taxon>Adinetida</taxon>
        <taxon>Adinetidae</taxon>
        <taxon>Adineta</taxon>
    </lineage>
</organism>
<dbReference type="Pfam" id="PF10551">
    <property type="entry name" value="MULE"/>
    <property type="match status" value="1"/>
</dbReference>
<feature type="domain" description="SWIM-type" evidence="3">
    <location>
        <begin position="547"/>
        <end position="585"/>
    </location>
</feature>
<dbReference type="EMBL" id="CAJNOR010002279">
    <property type="protein sequence ID" value="CAF1272202.1"/>
    <property type="molecule type" value="Genomic_DNA"/>
</dbReference>
<evidence type="ECO:0000313" key="4">
    <source>
        <dbReference type="EMBL" id="CAF1272202.1"/>
    </source>
</evidence>
<dbReference type="InterPro" id="IPR018289">
    <property type="entry name" value="MULE_transposase_dom"/>
</dbReference>
<evidence type="ECO:0000313" key="5">
    <source>
        <dbReference type="EMBL" id="CAF1504422.1"/>
    </source>
</evidence>
<evidence type="ECO:0000313" key="6">
    <source>
        <dbReference type="Proteomes" id="UP000663828"/>
    </source>
</evidence>
<dbReference type="PANTHER" id="PTHR31669:SF251">
    <property type="entry name" value="PROTEIN FAR1-RELATED SEQUENCE"/>
    <property type="match status" value="1"/>
</dbReference>
<reference evidence="4" key="1">
    <citation type="submission" date="2021-02" db="EMBL/GenBank/DDBJ databases">
        <authorList>
            <person name="Nowell W R."/>
        </authorList>
    </citation>
    <scope>NUCLEOTIDE SEQUENCE</scope>
</reference>
<proteinExistence type="predicted"/>
<keyword evidence="6" id="KW-1185">Reference proteome</keyword>
<keyword evidence="1" id="KW-0479">Metal-binding</keyword>
<feature type="compositionally biased region" description="Basic residues" evidence="2">
    <location>
        <begin position="600"/>
        <end position="617"/>
    </location>
</feature>
<dbReference type="PANTHER" id="PTHR31669">
    <property type="entry name" value="PROTEIN FAR1-RELATED SEQUENCE 10-RELATED"/>
    <property type="match status" value="1"/>
</dbReference>
<keyword evidence="1" id="KW-0862">Zinc</keyword>
<dbReference type="EMBL" id="CAJNOJ010000654">
    <property type="protein sequence ID" value="CAF1504422.1"/>
    <property type="molecule type" value="Genomic_DNA"/>
</dbReference>
<feature type="region of interest" description="Disordered" evidence="2">
    <location>
        <begin position="597"/>
        <end position="617"/>
    </location>
</feature>